<accession>A0AA43TJH3</accession>
<comment type="catalytic activity">
    <reaction evidence="7 8">
        <text>(R)-pantoate + beta-alanine + ATP = (R)-pantothenate + AMP + diphosphate + H(+)</text>
        <dbReference type="Rhea" id="RHEA:10912"/>
        <dbReference type="ChEBI" id="CHEBI:15378"/>
        <dbReference type="ChEBI" id="CHEBI:15980"/>
        <dbReference type="ChEBI" id="CHEBI:29032"/>
        <dbReference type="ChEBI" id="CHEBI:30616"/>
        <dbReference type="ChEBI" id="CHEBI:33019"/>
        <dbReference type="ChEBI" id="CHEBI:57966"/>
        <dbReference type="ChEBI" id="CHEBI:456215"/>
        <dbReference type="EC" id="6.3.2.1"/>
    </reaction>
</comment>
<keyword evidence="6 8" id="KW-0067">ATP-binding</keyword>
<keyword evidence="10" id="KW-1185">Reference proteome</keyword>
<comment type="miscellaneous">
    <text evidence="8">The reaction proceeds by a bi uni uni bi ping pong mechanism.</text>
</comment>
<dbReference type="PANTHER" id="PTHR21299">
    <property type="entry name" value="CYTIDYLATE KINASE/PANTOATE-BETA-ALANINE LIGASE"/>
    <property type="match status" value="1"/>
</dbReference>
<evidence type="ECO:0000256" key="8">
    <source>
        <dbReference type="HAMAP-Rule" id="MF_00158"/>
    </source>
</evidence>
<comment type="similarity">
    <text evidence="2 8">Belongs to the pantothenate synthetase family.</text>
</comment>
<sequence length="294" mass="32124">MRIVNTVAELRDAVRVWRSAGQNIALVPTMGNLHSGHLALVDAAKKKADRVVVSIFVNPTQFGIGEDFETYPRTEAEDRQKLSACGADLLFQPAVSAVYTSDAKTVVSVSGLSEGYCGAFRPGHFDGVATVVCKLFNIVQPDVALFGLKDFQQLTVIRTMVRDLNIPVEIVGVATVREASGLAMSSRNGYLSAEEKTTAAKLYQTLCVARDAILAGAQSFQEVERKAILFLQESGFQPDYFSVCRVSDLKKADRDDMDLVLLAAVRLSKTRLIDNVCFSRKPQFHSDVLLSKGN</sequence>
<evidence type="ECO:0000256" key="5">
    <source>
        <dbReference type="ARBA" id="ARBA00022741"/>
    </source>
</evidence>
<keyword evidence="3 8" id="KW-0436">Ligase</keyword>
<feature type="active site" description="Proton donor" evidence="8">
    <location>
        <position position="37"/>
    </location>
</feature>
<dbReference type="InterPro" id="IPR003721">
    <property type="entry name" value="Pantoate_ligase"/>
</dbReference>
<keyword evidence="5 8" id="KW-0547">Nucleotide-binding</keyword>
<evidence type="ECO:0000256" key="2">
    <source>
        <dbReference type="ARBA" id="ARBA00009256"/>
    </source>
</evidence>
<evidence type="ECO:0000256" key="3">
    <source>
        <dbReference type="ARBA" id="ARBA00022598"/>
    </source>
</evidence>
<comment type="function">
    <text evidence="8">Catalyzes the condensation of pantoate with beta-alanine in an ATP-dependent reaction via a pantoyl-adenylate intermediate.</text>
</comment>
<dbReference type="HAMAP" id="MF_00158">
    <property type="entry name" value="PanC"/>
    <property type="match status" value="1"/>
</dbReference>
<keyword evidence="8" id="KW-0963">Cytoplasm</keyword>
<feature type="binding site" evidence="8">
    <location>
        <position position="61"/>
    </location>
    <ligand>
        <name>beta-alanine</name>
        <dbReference type="ChEBI" id="CHEBI:57966"/>
    </ligand>
</feature>
<feature type="binding site" evidence="8">
    <location>
        <position position="176"/>
    </location>
    <ligand>
        <name>ATP</name>
        <dbReference type="ChEBI" id="CHEBI:30616"/>
    </ligand>
</feature>
<feature type="binding site" evidence="8">
    <location>
        <begin position="147"/>
        <end position="150"/>
    </location>
    <ligand>
        <name>ATP</name>
        <dbReference type="ChEBI" id="CHEBI:30616"/>
    </ligand>
</feature>
<evidence type="ECO:0000256" key="6">
    <source>
        <dbReference type="ARBA" id="ARBA00022840"/>
    </source>
</evidence>
<proteinExistence type="inferred from homology"/>
<dbReference type="NCBIfam" id="TIGR00018">
    <property type="entry name" value="panC"/>
    <property type="match status" value="1"/>
</dbReference>
<comment type="pathway">
    <text evidence="1 8">Cofactor biosynthesis; (R)-pantothenate biosynthesis; (R)-pantothenate from (R)-pantoate and beta-alanine: step 1/1.</text>
</comment>
<dbReference type="Proteomes" id="UP001160519">
    <property type="component" value="Unassembled WGS sequence"/>
</dbReference>
<dbReference type="InterPro" id="IPR004821">
    <property type="entry name" value="Cyt_trans-like"/>
</dbReference>
<evidence type="ECO:0000313" key="10">
    <source>
        <dbReference type="Proteomes" id="UP001160519"/>
    </source>
</evidence>
<dbReference type="EMBL" id="JAQSDF010000006">
    <property type="protein sequence ID" value="MDI1230261.1"/>
    <property type="molecule type" value="Genomic_DNA"/>
</dbReference>
<dbReference type="InterPro" id="IPR042176">
    <property type="entry name" value="Pantoate_ligase_C"/>
</dbReference>
<dbReference type="GO" id="GO:0005829">
    <property type="term" value="C:cytosol"/>
    <property type="evidence" value="ECO:0007669"/>
    <property type="project" value="TreeGrafter"/>
</dbReference>
<dbReference type="Gene3D" id="3.40.50.620">
    <property type="entry name" value="HUPs"/>
    <property type="match status" value="1"/>
</dbReference>
<feature type="binding site" evidence="8">
    <location>
        <position position="61"/>
    </location>
    <ligand>
        <name>(R)-pantoate</name>
        <dbReference type="ChEBI" id="CHEBI:15980"/>
    </ligand>
</feature>
<name>A0AA43TJH3_9GAMM</name>
<dbReference type="EC" id="6.3.2.1" evidence="8"/>
<dbReference type="NCBIfam" id="TIGR00125">
    <property type="entry name" value="cyt_tran_rel"/>
    <property type="match status" value="1"/>
</dbReference>
<dbReference type="PANTHER" id="PTHR21299:SF1">
    <property type="entry name" value="PANTOATE--BETA-ALANINE LIGASE"/>
    <property type="match status" value="1"/>
</dbReference>
<evidence type="ECO:0000256" key="4">
    <source>
        <dbReference type="ARBA" id="ARBA00022655"/>
    </source>
</evidence>
<dbReference type="GO" id="GO:0015940">
    <property type="term" value="P:pantothenate biosynthetic process"/>
    <property type="evidence" value="ECO:0007669"/>
    <property type="project" value="UniProtKB-UniRule"/>
</dbReference>
<dbReference type="Gene3D" id="3.30.1300.10">
    <property type="entry name" value="Pantoate-beta-alanine ligase, C-terminal domain"/>
    <property type="match status" value="1"/>
</dbReference>
<dbReference type="CDD" id="cd00560">
    <property type="entry name" value="PanC"/>
    <property type="match status" value="1"/>
</dbReference>
<dbReference type="FunFam" id="3.40.50.620:FF:000013">
    <property type="entry name" value="Pantothenate synthetase"/>
    <property type="match status" value="1"/>
</dbReference>
<comment type="subunit">
    <text evidence="8">Homodimer.</text>
</comment>
<dbReference type="Pfam" id="PF02569">
    <property type="entry name" value="Pantoate_ligase"/>
    <property type="match status" value="1"/>
</dbReference>
<evidence type="ECO:0000256" key="1">
    <source>
        <dbReference type="ARBA" id="ARBA00004990"/>
    </source>
</evidence>
<comment type="caution">
    <text evidence="9">The sequence shown here is derived from an EMBL/GenBank/DDBJ whole genome shotgun (WGS) entry which is preliminary data.</text>
</comment>
<organism evidence="9 10">
    <name type="scientific">Candidatus Methylobacter titanis</name>
    <dbReference type="NCBI Taxonomy" id="3053457"/>
    <lineage>
        <taxon>Bacteria</taxon>
        <taxon>Pseudomonadati</taxon>
        <taxon>Pseudomonadota</taxon>
        <taxon>Gammaproteobacteria</taxon>
        <taxon>Methylococcales</taxon>
        <taxon>Methylococcaceae</taxon>
        <taxon>Methylobacter</taxon>
    </lineage>
</organism>
<evidence type="ECO:0000313" key="9">
    <source>
        <dbReference type="EMBL" id="MDI1230261.1"/>
    </source>
</evidence>
<feature type="binding site" evidence="8">
    <location>
        <begin position="184"/>
        <end position="187"/>
    </location>
    <ligand>
        <name>ATP</name>
        <dbReference type="ChEBI" id="CHEBI:30616"/>
    </ligand>
</feature>
<dbReference type="GO" id="GO:0005524">
    <property type="term" value="F:ATP binding"/>
    <property type="evidence" value="ECO:0007669"/>
    <property type="project" value="UniProtKB-KW"/>
</dbReference>
<feature type="binding site" evidence="8">
    <location>
        <begin position="30"/>
        <end position="37"/>
    </location>
    <ligand>
        <name>ATP</name>
        <dbReference type="ChEBI" id="CHEBI:30616"/>
    </ligand>
</feature>
<dbReference type="AlphaFoldDB" id="A0AA43TJH3"/>
<comment type="subcellular location">
    <subcellularLocation>
        <location evidence="8">Cytoplasm</location>
    </subcellularLocation>
</comment>
<evidence type="ECO:0000256" key="7">
    <source>
        <dbReference type="ARBA" id="ARBA00048258"/>
    </source>
</evidence>
<feature type="binding site" evidence="8">
    <location>
        <position position="153"/>
    </location>
    <ligand>
        <name>(R)-pantoate</name>
        <dbReference type="ChEBI" id="CHEBI:15980"/>
    </ligand>
</feature>
<reference evidence="9" key="1">
    <citation type="submission" date="2023-01" db="EMBL/GenBank/DDBJ databases">
        <title>Biogeochemical cycle of methane in antarctic sediments.</title>
        <authorList>
            <person name="Roldan D.M."/>
            <person name="Menes R.J."/>
        </authorList>
    </citation>
    <scope>NUCLEOTIDE SEQUENCE [LARGE SCALE GENOMIC DNA]</scope>
    <source>
        <strain evidence="9">K-2018 MAG008</strain>
    </source>
</reference>
<keyword evidence="4 8" id="KW-0566">Pantothenate biosynthesis</keyword>
<dbReference type="GO" id="GO:0004592">
    <property type="term" value="F:pantoate-beta-alanine ligase activity"/>
    <property type="evidence" value="ECO:0007669"/>
    <property type="project" value="UniProtKB-UniRule"/>
</dbReference>
<protein>
    <recommendedName>
        <fullName evidence="8">Pantothenate synthetase</fullName>
        <shortName evidence="8">PS</shortName>
        <ecNumber evidence="8">6.3.2.1</ecNumber>
    </recommendedName>
    <alternativeName>
        <fullName evidence="8">Pantoate--beta-alanine ligase</fullName>
    </alternativeName>
    <alternativeName>
        <fullName evidence="8">Pantoate-activating enzyme</fullName>
    </alternativeName>
</protein>
<dbReference type="InterPro" id="IPR014729">
    <property type="entry name" value="Rossmann-like_a/b/a_fold"/>
</dbReference>
<dbReference type="SUPFAM" id="SSF52374">
    <property type="entry name" value="Nucleotidylyl transferase"/>
    <property type="match status" value="1"/>
</dbReference>
<gene>
    <name evidence="8 9" type="primary">panC</name>
    <name evidence="9" type="ORF">PSU93_03815</name>
</gene>